<accession>A0AA92QBQ9</accession>
<evidence type="ECO:0000256" key="3">
    <source>
        <dbReference type="ARBA" id="ARBA00022692"/>
    </source>
</evidence>
<dbReference type="PROSITE" id="PS51257">
    <property type="entry name" value="PROKAR_LIPOPROTEIN"/>
    <property type="match status" value="1"/>
</dbReference>
<dbReference type="GO" id="GO:0030420">
    <property type="term" value="P:establishment of competence for transformation"/>
    <property type="evidence" value="ECO:0007669"/>
    <property type="project" value="InterPro"/>
</dbReference>
<dbReference type="InterPro" id="IPR004477">
    <property type="entry name" value="ComEC_N"/>
</dbReference>
<evidence type="ECO:0000256" key="4">
    <source>
        <dbReference type="ARBA" id="ARBA00022989"/>
    </source>
</evidence>
<dbReference type="InterPro" id="IPR025405">
    <property type="entry name" value="DUF4131"/>
</dbReference>
<dbReference type="SUPFAM" id="SSF56281">
    <property type="entry name" value="Metallo-hydrolase/oxidoreductase"/>
    <property type="match status" value="1"/>
</dbReference>
<dbReference type="GO" id="GO:0005886">
    <property type="term" value="C:plasma membrane"/>
    <property type="evidence" value="ECO:0007669"/>
    <property type="project" value="UniProtKB-SubCell"/>
</dbReference>
<dbReference type="AlphaFoldDB" id="A0AA92QBQ9"/>
<feature type="transmembrane region" description="Helical" evidence="6">
    <location>
        <begin position="521"/>
        <end position="538"/>
    </location>
</feature>
<dbReference type="InterPro" id="IPR052159">
    <property type="entry name" value="Competence_DNA_uptake"/>
</dbReference>
<evidence type="ECO:0000259" key="7">
    <source>
        <dbReference type="SMART" id="SM00849"/>
    </source>
</evidence>
<keyword evidence="3 6" id="KW-0812">Transmembrane</keyword>
<reference evidence="9" key="1">
    <citation type="submission" date="2020-04" db="EMBL/GenBank/DDBJ databases">
        <title>Ralstonia solanacearum UW576, UW763, UW773, and UW774.</title>
        <authorList>
            <person name="Steidl O."/>
            <person name="Truchon A."/>
            <person name="Allen C."/>
        </authorList>
    </citation>
    <scope>NUCLEOTIDE SEQUENCE [LARGE SCALE GENOMIC DNA]</scope>
    <source>
        <strain evidence="9">UW774</strain>
    </source>
</reference>
<keyword evidence="5 6" id="KW-0472">Membrane</keyword>
<evidence type="ECO:0000256" key="2">
    <source>
        <dbReference type="ARBA" id="ARBA00022475"/>
    </source>
</evidence>
<dbReference type="InterPro" id="IPR001279">
    <property type="entry name" value="Metallo-B-lactamas"/>
</dbReference>
<feature type="transmembrane region" description="Helical" evidence="6">
    <location>
        <begin position="24"/>
        <end position="41"/>
    </location>
</feature>
<feature type="transmembrane region" description="Helical" evidence="6">
    <location>
        <begin position="317"/>
        <end position="340"/>
    </location>
</feature>
<evidence type="ECO:0000256" key="1">
    <source>
        <dbReference type="ARBA" id="ARBA00004651"/>
    </source>
</evidence>
<dbReference type="InterPro" id="IPR004797">
    <property type="entry name" value="Competence_ComEC/Rec2"/>
</dbReference>
<dbReference type="Pfam" id="PF12706">
    <property type="entry name" value="Lactamase_B_2"/>
    <property type="match status" value="1"/>
</dbReference>
<keyword evidence="2" id="KW-1003">Cell membrane</keyword>
<dbReference type="PANTHER" id="PTHR30619:SF1">
    <property type="entry name" value="RECOMBINATION PROTEIN 2"/>
    <property type="match status" value="1"/>
</dbReference>
<dbReference type="PANTHER" id="PTHR30619">
    <property type="entry name" value="DNA INTERNALIZATION/COMPETENCE PROTEIN COMEC/REC2"/>
    <property type="match status" value="1"/>
</dbReference>
<feature type="transmembrane region" description="Helical" evidence="6">
    <location>
        <begin position="454"/>
        <end position="476"/>
    </location>
</feature>
<evidence type="ECO:0000313" key="9">
    <source>
        <dbReference type="Proteomes" id="UP000593970"/>
    </source>
</evidence>
<proteinExistence type="predicted"/>
<evidence type="ECO:0000256" key="5">
    <source>
        <dbReference type="ARBA" id="ARBA00023136"/>
    </source>
</evidence>
<keyword evidence="4 6" id="KW-1133">Transmembrane helix</keyword>
<evidence type="ECO:0000256" key="6">
    <source>
        <dbReference type="SAM" id="Phobius"/>
    </source>
</evidence>
<dbReference type="Pfam" id="PF13567">
    <property type="entry name" value="DUF4131"/>
    <property type="match status" value="1"/>
</dbReference>
<dbReference type="CDD" id="cd07731">
    <property type="entry name" value="ComA-like_MBL-fold"/>
    <property type="match status" value="1"/>
</dbReference>
<dbReference type="InterPro" id="IPR035681">
    <property type="entry name" value="ComA-like_MBL"/>
</dbReference>
<dbReference type="NCBIfam" id="TIGR00360">
    <property type="entry name" value="ComEC_N-term"/>
    <property type="match status" value="1"/>
</dbReference>
<dbReference type="EMBL" id="CP051169">
    <property type="protein sequence ID" value="QOK97156.1"/>
    <property type="molecule type" value="Genomic_DNA"/>
</dbReference>
<feature type="domain" description="Metallo-beta-lactamase" evidence="7">
    <location>
        <begin position="578"/>
        <end position="778"/>
    </location>
</feature>
<gene>
    <name evidence="8" type="ORF">HF909_12405</name>
</gene>
<dbReference type="SMART" id="SM00849">
    <property type="entry name" value="Lactamase_B"/>
    <property type="match status" value="1"/>
</dbReference>
<comment type="subcellular location">
    <subcellularLocation>
        <location evidence="1">Cell membrane</location>
        <topology evidence="1">Multi-pass membrane protein</topology>
    </subcellularLocation>
</comment>
<feature type="transmembrane region" description="Helical" evidence="6">
    <location>
        <begin position="274"/>
        <end position="297"/>
    </location>
</feature>
<dbReference type="Pfam" id="PF03772">
    <property type="entry name" value="Competence"/>
    <property type="match status" value="1"/>
</dbReference>
<feature type="transmembrane region" description="Helical" evidence="6">
    <location>
        <begin position="389"/>
        <end position="407"/>
    </location>
</feature>
<organism evidence="8 9">
    <name type="scientific">Ralstonia solanacearum</name>
    <name type="common">Pseudomonas solanacearum</name>
    <dbReference type="NCBI Taxonomy" id="305"/>
    <lineage>
        <taxon>Bacteria</taxon>
        <taxon>Pseudomonadati</taxon>
        <taxon>Pseudomonadota</taxon>
        <taxon>Betaproteobacteria</taxon>
        <taxon>Burkholderiales</taxon>
        <taxon>Burkholderiaceae</taxon>
        <taxon>Ralstonia</taxon>
        <taxon>Ralstonia solanacearum species complex</taxon>
    </lineage>
</organism>
<evidence type="ECO:0000313" key="8">
    <source>
        <dbReference type="EMBL" id="QOK97156.1"/>
    </source>
</evidence>
<sequence length="851" mass="91534">MRALLIGFVAGCMALQMRPSLAPVWQPALLGLACLLAMAWLRRGGRLPRLVPVMAVLAAASAGFGWSDWRAQQRLSVVLAPEWEGKDIRATGIVAELPQVTEDATRFLFRIESSDAGDAVPPRVRLSWYGLRSWHERQREAEAATDRRAGIPDLQPGQRWQLTLRLKRPHSLMNPGGFDGEYAMLADDVRAAGYVYTGKRARNALMGDADADADAGVDVGLHVERWRAAVRRHLLAALPEARYAPVIVALVVGDQSGIAQADWERFRRTGISHLVSISGLHITMIAGLFGALWMALWRRSFGLARWLRTPLPLRMPAQRAGAVAAMAAAFAYCLLAGMGVPAQRTLLMLATVAVARLADRSVPVSLSLCWAAALVVLVDPWAVMSAGGWLSFGAVAVIFLAARIVAADARDDGRRPAWPVRAWRGLRGAARVQLAVTFGLLPLTLLLFQQVSVVSAVANALAIPVVSFVTTPLALMGAALPEPWSQPVLVWAEASFAWLMPWLDALALPDWSVWVAPAPPAWAWGLAVVGVPLLLVPGGHRAWAWRAQGAVLLLPMLLARAPAPPPGEFRMVAFDIGQGAATLVETAGHRLLFDTGPRQGDLADAADRVIVPYLRGHGVQAIDTLVVSHEDSDHAGGTETVMAGVPVRTMLASLPPGHRLERQARALGIEPAGCVAGQRWAWDGVAFEILHPVQVPSDRAAVSSNARSCVLRIANARYAAMLAGDIGRAQEAALIAAEAPERLMADILLVPHHGSRTSSSGAFLDAVSPQVAVFQVGYRNRYGHPHPQVWQRYGARGIERLRTDATGAVVIETRGDALAVRTARSMRPRYWSSALEVAALAETTEPTGAQP</sequence>
<name>A0AA92QBQ9_RALSL</name>
<dbReference type="NCBIfam" id="TIGR00361">
    <property type="entry name" value="ComEC_Rec2"/>
    <property type="match status" value="1"/>
</dbReference>
<dbReference type="Gene3D" id="3.60.15.10">
    <property type="entry name" value="Ribonuclease Z/Hydroxyacylglutathione hydrolase-like"/>
    <property type="match status" value="1"/>
</dbReference>
<dbReference type="Proteomes" id="UP000593970">
    <property type="component" value="Chromosome"/>
</dbReference>
<feature type="transmembrane region" description="Helical" evidence="6">
    <location>
        <begin position="361"/>
        <end position="383"/>
    </location>
</feature>
<protein>
    <submittedName>
        <fullName evidence="8">DNA internalization-related competence protein ComEC/Rec2</fullName>
    </submittedName>
</protein>
<dbReference type="InterPro" id="IPR036866">
    <property type="entry name" value="RibonucZ/Hydroxyglut_hydro"/>
</dbReference>